<evidence type="ECO:0000256" key="1">
    <source>
        <dbReference type="ARBA" id="ARBA00022676"/>
    </source>
</evidence>
<accession>A0ABV7ELU2</accession>
<evidence type="ECO:0000259" key="4">
    <source>
        <dbReference type="Pfam" id="PF13439"/>
    </source>
</evidence>
<dbReference type="GO" id="GO:0016757">
    <property type="term" value="F:glycosyltransferase activity"/>
    <property type="evidence" value="ECO:0007669"/>
    <property type="project" value="UniProtKB-KW"/>
</dbReference>
<dbReference type="PANTHER" id="PTHR12526">
    <property type="entry name" value="GLYCOSYLTRANSFERASE"/>
    <property type="match status" value="1"/>
</dbReference>
<dbReference type="Gene3D" id="3.40.50.2000">
    <property type="entry name" value="Glycogen Phosphorylase B"/>
    <property type="match status" value="2"/>
</dbReference>
<gene>
    <name evidence="5" type="ORF">ACFOSU_00935</name>
</gene>
<organism evidence="5 6">
    <name type="scientific">Salinisphaera aquimarina</name>
    <dbReference type="NCBI Taxonomy" id="2094031"/>
    <lineage>
        <taxon>Bacteria</taxon>
        <taxon>Pseudomonadati</taxon>
        <taxon>Pseudomonadota</taxon>
        <taxon>Gammaproteobacteria</taxon>
        <taxon>Salinisphaerales</taxon>
        <taxon>Salinisphaeraceae</taxon>
        <taxon>Salinisphaera</taxon>
    </lineage>
</organism>
<dbReference type="Pfam" id="PF00534">
    <property type="entry name" value="Glycos_transf_1"/>
    <property type="match status" value="1"/>
</dbReference>
<evidence type="ECO:0000313" key="5">
    <source>
        <dbReference type="EMBL" id="MFC3102451.1"/>
    </source>
</evidence>
<comment type="caution">
    <text evidence="5">The sequence shown here is derived from an EMBL/GenBank/DDBJ whole genome shotgun (WGS) entry which is preliminary data.</text>
</comment>
<keyword evidence="6" id="KW-1185">Reference proteome</keyword>
<dbReference type="Pfam" id="PF13439">
    <property type="entry name" value="Glyco_transf_4"/>
    <property type="match status" value="1"/>
</dbReference>
<feature type="domain" description="Glycosyltransferase subfamily 4-like N-terminal" evidence="4">
    <location>
        <begin position="22"/>
        <end position="213"/>
    </location>
</feature>
<feature type="domain" description="Glycosyl transferase family 1" evidence="3">
    <location>
        <begin position="232"/>
        <end position="387"/>
    </location>
</feature>
<evidence type="ECO:0000256" key="2">
    <source>
        <dbReference type="ARBA" id="ARBA00022679"/>
    </source>
</evidence>
<proteinExistence type="predicted"/>
<evidence type="ECO:0000259" key="3">
    <source>
        <dbReference type="Pfam" id="PF00534"/>
    </source>
</evidence>
<dbReference type="RefSeq" id="WP_380685528.1">
    <property type="nucleotide sequence ID" value="NZ_JBHRSS010000001.1"/>
</dbReference>
<dbReference type="EMBL" id="JBHRSS010000001">
    <property type="protein sequence ID" value="MFC3102451.1"/>
    <property type="molecule type" value="Genomic_DNA"/>
</dbReference>
<dbReference type="PANTHER" id="PTHR12526:SF510">
    <property type="entry name" value="D-INOSITOL 3-PHOSPHATE GLYCOSYLTRANSFERASE"/>
    <property type="match status" value="1"/>
</dbReference>
<dbReference type="SUPFAM" id="SSF53756">
    <property type="entry name" value="UDP-Glycosyltransferase/glycogen phosphorylase"/>
    <property type="match status" value="1"/>
</dbReference>
<dbReference type="InterPro" id="IPR028098">
    <property type="entry name" value="Glyco_trans_4-like_N"/>
</dbReference>
<keyword evidence="1 5" id="KW-0328">Glycosyltransferase</keyword>
<reference evidence="6" key="1">
    <citation type="journal article" date="2019" name="Int. J. Syst. Evol. Microbiol.">
        <title>The Global Catalogue of Microorganisms (GCM) 10K type strain sequencing project: providing services to taxonomists for standard genome sequencing and annotation.</title>
        <authorList>
            <consortium name="The Broad Institute Genomics Platform"/>
            <consortium name="The Broad Institute Genome Sequencing Center for Infectious Disease"/>
            <person name="Wu L."/>
            <person name="Ma J."/>
        </authorList>
    </citation>
    <scope>NUCLEOTIDE SEQUENCE [LARGE SCALE GENOMIC DNA]</scope>
    <source>
        <strain evidence="6">KCTC 52640</strain>
    </source>
</reference>
<dbReference type="CDD" id="cd03811">
    <property type="entry name" value="GT4_GT28_WabH-like"/>
    <property type="match status" value="1"/>
</dbReference>
<sequence>MPPPPSTDRVRLALFTSALTGGGVQRSLRNLAVALTQAGYQVDLLVCHGDDAQAAALADAGVQVITLARSAPLVGRALALRADPAGLGPLAPTVLLPLKTWSKVRYIAALRDYLSSARPTGLLAAMTQCNLVALWARARAGIDCRVVVSERNMLSSFVTRHAGKSRWRHLPALVARSYPRADAIVGVSQAVADDLAECSGLPRATITTAPNPVVDDALRRAAGSRSDHPWFRAGEPPVILGVGRLLEQKDPETLLRAFAQLRRRRPARLMLIGEGPLRAGLAALAEELGVADDVALPGWDDNPFSAMAAARVFVLPSKWEGLPGVLIQALACGCPPVATDCPGGSAEILANGDYGQLVPIGDIDAMAGAIEATLDLPPDSARLMARAEDYSAERSAARYAQLLIGARPPAA</sequence>
<dbReference type="EC" id="2.4.-.-" evidence="5"/>
<protein>
    <submittedName>
        <fullName evidence="5">Glycosyltransferase</fullName>
        <ecNumber evidence="5">2.4.-.-</ecNumber>
    </submittedName>
</protein>
<name>A0ABV7ELU2_9GAMM</name>
<keyword evidence="2 5" id="KW-0808">Transferase</keyword>
<evidence type="ECO:0000313" key="6">
    <source>
        <dbReference type="Proteomes" id="UP001595462"/>
    </source>
</evidence>
<dbReference type="InterPro" id="IPR001296">
    <property type="entry name" value="Glyco_trans_1"/>
</dbReference>
<dbReference type="Proteomes" id="UP001595462">
    <property type="component" value="Unassembled WGS sequence"/>
</dbReference>